<gene>
    <name evidence="4" type="primary">ydfG</name>
    <name evidence="4" type="ORF">KOR34_34820</name>
</gene>
<protein>
    <submittedName>
        <fullName evidence="4">NADP-dependent 3-hydroxy acid dehydrogenase YdfG</fullName>
        <ecNumber evidence="4">1.1.1.-</ecNumber>
    </submittedName>
</protein>
<dbReference type="PANTHER" id="PTHR44196:SF2">
    <property type="entry name" value="SHORT-CHAIN DEHYDROGENASE-RELATED"/>
    <property type="match status" value="1"/>
</dbReference>
<evidence type="ECO:0000256" key="3">
    <source>
        <dbReference type="RuleBase" id="RU000363"/>
    </source>
</evidence>
<keyword evidence="5" id="KW-1185">Reference proteome</keyword>
<dbReference type="Proteomes" id="UP000316714">
    <property type="component" value="Unassembled WGS sequence"/>
</dbReference>
<dbReference type="Pfam" id="PF00106">
    <property type="entry name" value="adh_short"/>
    <property type="match status" value="1"/>
</dbReference>
<keyword evidence="2 4" id="KW-0560">Oxidoreductase</keyword>
<dbReference type="InterPro" id="IPR036291">
    <property type="entry name" value="NAD(P)-bd_dom_sf"/>
</dbReference>
<dbReference type="GO" id="GO:0016491">
    <property type="term" value="F:oxidoreductase activity"/>
    <property type="evidence" value="ECO:0007669"/>
    <property type="project" value="UniProtKB-KW"/>
</dbReference>
<dbReference type="EC" id="1.1.1.-" evidence="4"/>
<dbReference type="PRINTS" id="PR00080">
    <property type="entry name" value="SDRFAMILY"/>
</dbReference>
<reference evidence="4 5" key="1">
    <citation type="submission" date="2019-02" db="EMBL/GenBank/DDBJ databases">
        <title>Deep-cultivation of Planctomycetes and their phenomic and genomic characterization uncovers novel biology.</title>
        <authorList>
            <person name="Wiegand S."/>
            <person name="Jogler M."/>
            <person name="Boedeker C."/>
            <person name="Pinto D."/>
            <person name="Vollmers J."/>
            <person name="Rivas-Marin E."/>
            <person name="Kohn T."/>
            <person name="Peeters S.H."/>
            <person name="Heuer A."/>
            <person name="Rast P."/>
            <person name="Oberbeckmann S."/>
            <person name="Bunk B."/>
            <person name="Jeske O."/>
            <person name="Meyerdierks A."/>
            <person name="Storesund J.E."/>
            <person name="Kallscheuer N."/>
            <person name="Luecker S."/>
            <person name="Lage O.M."/>
            <person name="Pohl T."/>
            <person name="Merkel B.J."/>
            <person name="Hornburger P."/>
            <person name="Mueller R.-W."/>
            <person name="Bruemmer F."/>
            <person name="Labrenz M."/>
            <person name="Spormann A.M."/>
            <person name="Op Den Camp H."/>
            <person name="Overmann J."/>
            <person name="Amann R."/>
            <person name="Jetten M.S.M."/>
            <person name="Mascher T."/>
            <person name="Medema M.H."/>
            <person name="Devos D.P."/>
            <person name="Kaster A.-K."/>
            <person name="Ovreas L."/>
            <person name="Rohde M."/>
            <person name="Galperin M.Y."/>
            <person name="Jogler C."/>
        </authorList>
    </citation>
    <scope>NUCLEOTIDE SEQUENCE [LARGE SCALE GENOMIC DNA]</scope>
    <source>
        <strain evidence="4 5">KOR34</strain>
    </source>
</reference>
<evidence type="ECO:0000256" key="1">
    <source>
        <dbReference type="ARBA" id="ARBA00006484"/>
    </source>
</evidence>
<evidence type="ECO:0000256" key="2">
    <source>
        <dbReference type="ARBA" id="ARBA00023002"/>
    </source>
</evidence>
<dbReference type="PANTHER" id="PTHR44196">
    <property type="entry name" value="DEHYDROGENASE/REDUCTASE SDR FAMILY MEMBER 7B"/>
    <property type="match status" value="1"/>
</dbReference>
<dbReference type="AlphaFoldDB" id="A0A5C5V6W8"/>
<comment type="caution">
    <text evidence="4">The sequence shown here is derived from an EMBL/GenBank/DDBJ whole genome shotgun (WGS) entry which is preliminary data.</text>
</comment>
<dbReference type="OrthoDB" id="9808814at2"/>
<dbReference type="Gene3D" id="3.40.50.720">
    <property type="entry name" value="NAD(P)-binding Rossmann-like Domain"/>
    <property type="match status" value="1"/>
</dbReference>
<dbReference type="PRINTS" id="PR00081">
    <property type="entry name" value="GDHRDH"/>
</dbReference>
<evidence type="ECO:0000313" key="5">
    <source>
        <dbReference type="Proteomes" id="UP000316714"/>
    </source>
</evidence>
<name>A0A5C5V6W8_9BACT</name>
<dbReference type="RefSeq" id="WP_146566443.1">
    <property type="nucleotide sequence ID" value="NZ_SIHJ01000002.1"/>
</dbReference>
<organism evidence="4 5">
    <name type="scientific">Posidoniimonas corsicana</name>
    <dbReference type="NCBI Taxonomy" id="1938618"/>
    <lineage>
        <taxon>Bacteria</taxon>
        <taxon>Pseudomonadati</taxon>
        <taxon>Planctomycetota</taxon>
        <taxon>Planctomycetia</taxon>
        <taxon>Pirellulales</taxon>
        <taxon>Lacipirellulaceae</taxon>
        <taxon>Posidoniimonas</taxon>
    </lineage>
</organism>
<dbReference type="PIRSF" id="PIRSF000126">
    <property type="entry name" value="11-beta-HSD1"/>
    <property type="match status" value="1"/>
</dbReference>
<sequence>METVLITGASSGIGRELAKLFAADGARLVLVARREQRLHELANELRRDHKTDSIVIAKDLADPAAPRALFDHLAAEQVEVDVLVNNAGFGALGRFIWLPPDRQTAMAQLNVVTLTELTRLFMQGMANRNRGGVLNVASTASFQPGPYMAVYYASKAYVRFLSEALAHEFRTTDITVSCLCPGPTETEFGADSGMESTALFWSTMTAERVAAIGYHGFRRGKRVIVPGLLNKIGAYAVRFTPPLLVRTLIGKIQHPKD</sequence>
<dbReference type="SUPFAM" id="SSF51735">
    <property type="entry name" value="NAD(P)-binding Rossmann-fold domains"/>
    <property type="match status" value="1"/>
</dbReference>
<dbReference type="InterPro" id="IPR002347">
    <property type="entry name" value="SDR_fam"/>
</dbReference>
<comment type="similarity">
    <text evidence="1 3">Belongs to the short-chain dehydrogenases/reductases (SDR) family.</text>
</comment>
<evidence type="ECO:0000313" key="4">
    <source>
        <dbReference type="EMBL" id="TWT33649.1"/>
    </source>
</evidence>
<dbReference type="EMBL" id="SIHJ01000002">
    <property type="protein sequence ID" value="TWT33649.1"/>
    <property type="molecule type" value="Genomic_DNA"/>
</dbReference>
<proteinExistence type="inferred from homology"/>
<dbReference type="GO" id="GO:0016020">
    <property type="term" value="C:membrane"/>
    <property type="evidence" value="ECO:0007669"/>
    <property type="project" value="TreeGrafter"/>
</dbReference>
<dbReference type="CDD" id="cd05233">
    <property type="entry name" value="SDR_c"/>
    <property type="match status" value="1"/>
</dbReference>
<accession>A0A5C5V6W8</accession>